<dbReference type="InterPro" id="IPR015168">
    <property type="entry name" value="SsuA/THI5"/>
</dbReference>
<dbReference type="EMBL" id="QGUI02000020">
    <property type="protein sequence ID" value="MFO7191227.1"/>
    <property type="molecule type" value="Genomic_DNA"/>
</dbReference>
<sequence>MSTVRRRRIRTSISLLAVGALISACFGGSDTPSSDGGPVRVAMTKSIPALGVWVAQEQGYFDKHKVTVETKEISTTVAAQVPSLLGKQYDIAQMTPSDMITAADGGIDVVAVSAGYVNQRGDDGVLVVARKGSGITSAKDLVGKRIAAPSINGNVNTVTMYWLASEGVDVDSVKVVAAGVPNMPDLLETGQVDAVEGVIPYGGLMASQGVKIAEPVTALGDRVQMSFWGSHREWAENNREVIGRFKAALDDASAWMKEHPQDAVTLLMAKTGVDKKFEKFVKVPEFTTKLTPEDLEVWKKAMTEVRGFSTKKQMKDLVLGGGDNSAE</sequence>
<dbReference type="AlphaFoldDB" id="A0ABD6FB06"/>
<dbReference type="SUPFAM" id="SSF53850">
    <property type="entry name" value="Periplasmic binding protein-like II"/>
    <property type="match status" value="1"/>
</dbReference>
<dbReference type="PANTHER" id="PTHR30024:SF42">
    <property type="entry name" value="ALIPHATIC SULFONATES-BINDING PROTEIN-RELATED"/>
    <property type="match status" value="1"/>
</dbReference>
<name>A0ABD6FB06_9PSEU</name>
<feature type="chain" id="PRO_5044809917" evidence="1">
    <location>
        <begin position="28"/>
        <end position="327"/>
    </location>
</feature>
<evidence type="ECO:0000259" key="2">
    <source>
        <dbReference type="Pfam" id="PF09084"/>
    </source>
</evidence>
<comment type="caution">
    <text evidence="3">The sequence shown here is derived from an EMBL/GenBank/DDBJ whole genome shotgun (WGS) entry which is preliminary data.</text>
</comment>
<organism evidence="3 4">
    <name type="scientific">Thermocrispum agreste</name>
    <dbReference type="NCBI Taxonomy" id="37925"/>
    <lineage>
        <taxon>Bacteria</taxon>
        <taxon>Bacillati</taxon>
        <taxon>Actinomycetota</taxon>
        <taxon>Actinomycetes</taxon>
        <taxon>Pseudonocardiales</taxon>
        <taxon>Pseudonocardiaceae</taxon>
        <taxon>Thermocrispum</taxon>
    </lineage>
</organism>
<keyword evidence="1" id="KW-0732">Signal</keyword>
<dbReference type="PROSITE" id="PS51257">
    <property type="entry name" value="PROKAR_LIPOPROTEIN"/>
    <property type="match status" value="1"/>
</dbReference>
<dbReference type="Gene3D" id="3.40.190.10">
    <property type="entry name" value="Periplasmic binding protein-like II"/>
    <property type="match status" value="2"/>
</dbReference>
<feature type="signal peptide" evidence="1">
    <location>
        <begin position="1"/>
        <end position="27"/>
    </location>
</feature>
<evidence type="ECO:0000313" key="3">
    <source>
        <dbReference type="EMBL" id="MFO7191227.1"/>
    </source>
</evidence>
<dbReference type="Proteomes" id="UP000249324">
    <property type="component" value="Unassembled WGS sequence"/>
</dbReference>
<evidence type="ECO:0000256" key="1">
    <source>
        <dbReference type="SAM" id="SignalP"/>
    </source>
</evidence>
<proteinExistence type="predicted"/>
<dbReference type="Pfam" id="PF09084">
    <property type="entry name" value="NMT1"/>
    <property type="match status" value="1"/>
</dbReference>
<reference evidence="3 4" key="1">
    <citation type="journal article" date="2021" name="BMC Genomics">
        <title>Genome-resolved metagenome and metatranscriptome analyses of thermophilic composting reveal key bacterial players and their metabolic interactions.</title>
        <authorList>
            <person name="Braga L.P.P."/>
            <person name="Pereira R.V."/>
            <person name="Martins L.F."/>
            <person name="Moura L.M.S."/>
            <person name="Sanchez F.B."/>
            <person name="Patane J.S.L."/>
            <person name="da Silva A.M."/>
            <person name="Setubal J.C."/>
        </authorList>
    </citation>
    <scope>NUCLEOTIDE SEQUENCE [LARGE SCALE GENOMIC DNA]</scope>
    <source>
        <strain evidence="3">ZC4RG45</strain>
    </source>
</reference>
<evidence type="ECO:0000313" key="4">
    <source>
        <dbReference type="Proteomes" id="UP000249324"/>
    </source>
</evidence>
<gene>
    <name evidence="3" type="ORF">DIU77_003165</name>
</gene>
<feature type="domain" description="SsuA/THI5-like" evidence="2">
    <location>
        <begin position="51"/>
        <end position="263"/>
    </location>
</feature>
<protein>
    <submittedName>
        <fullName evidence="3">ABC transporter substrate-binding protein</fullName>
    </submittedName>
</protein>
<dbReference type="PANTHER" id="PTHR30024">
    <property type="entry name" value="ALIPHATIC SULFONATES-BINDING PROTEIN-RELATED"/>
    <property type="match status" value="1"/>
</dbReference>
<accession>A0ABD6FB06</accession>